<keyword evidence="3" id="KW-1185">Reference proteome</keyword>
<protein>
    <submittedName>
        <fullName evidence="2">Uncharacterized protein</fullName>
    </submittedName>
</protein>
<name>A0A7W7Z606_9BRAD</name>
<comment type="caution">
    <text evidence="2">The sequence shown here is derived from an EMBL/GenBank/DDBJ whole genome shotgun (WGS) entry which is preliminary data.</text>
</comment>
<evidence type="ECO:0000313" key="2">
    <source>
        <dbReference type="EMBL" id="MBB5048162.1"/>
    </source>
</evidence>
<feature type="region of interest" description="Disordered" evidence="1">
    <location>
        <begin position="132"/>
        <end position="154"/>
    </location>
</feature>
<gene>
    <name evidence="2" type="ORF">HNR60_002924</name>
</gene>
<evidence type="ECO:0000313" key="3">
    <source>
        <dbReference type="Proteomes" id="UP000542353"/>
    </source>
</evidence>
<feature type="compositionally biased region" description="Low complexity" evidence="1">
    <location>
        <begin position="21"/>
        <end position="43"/>
    </location>
</feature>
<organism evidence="2 3">
    <name type="scientific">Rhodopseudomonas rhenobacensis</name>
    <dbReference type="NCBI Taxonomy" id="87461"/>
    <lineage>
        <taxon>Bacteria</taxon>
        <taxon>Pseudomonadati</taxon>
        <taxon>Pseudomonadota</taxon>
        <taxon>Alphaproteobacteria</taxon>
        <taxon>Hyphomicrobiales</taxon>
        <taxon>Nitrobacteraceae</taxon>
        <taxon>Rhodopseudomonas</taxon>
    </lineage>
</organism>
<dbReference type="AlphaFoldDB" id="A0A7W7Z606"/>
<sequence length="154" mass="15993">MAKKASKAKAKTKAKTKSSAKSKSSGKAAGKIAKPGKPAGARKPPARKAPPPIEPTYLAAGGSIRIGLHDVVRAIKMIDKAGQLAKFVSAAKRQQAEATLGADTVNFAKDFVVKYRLYGNAIGKHIVNGRGERSEGAAEGASDDPNQCHFGKGN</sequence>
<feature type="compositionally biased region" description="Basic residues" evidence="1">
    <location>
        <begin position="1"/>
        <end position="20"/>
    </location>
</feature>
<proteinExistence type="predicted"/>
<feature type="region of interest" description="Disordered" evidence="1">
    <location>
        <begin position="1"/>
        <end position="54"/>
    </location>
</feature>
<accession>A0A7W7Z606</accession>
<dbReference type="EMBL" id="JACHIH010000018">
    <property type="protein sequence ID" value="MBB5048162.1"/>
    <property type="molecule type" value="Genomic_DNA"/>
</dbReference>
<evidence type="ECO:0000256" key="1">
    <source>
        <dbReference type="SAM" id="MobiDB-lite"/>
    </source>
</evidence>
<dbReference type="Proteomes" id="UP000542353">
    <property type="component" value="Unassembled WGS sequence"/>
</dbReference>
<dbReference type="RefSeq" id="WP_184258642.1">
    <property type="nucleotide sequence ID" value="NZ_JACHIH010000018.1"/>
</dbReference>
<reference evidence="2 3" key="1">
    <citation type="submission" date="2020-08" db="EMBL/GenBank/DDBJ databases">
        <title>Genomic Encyclopedia of Type Strains, Phase IV (KMG-IV): sequencing the most valuable type-strain genomes for metagenomic binning, comparative biology and taxonomic classification.</title>
        <authorList>
            <person name="Goeker M."/>
        </authorList>
    </citation>
    <scope>NUCLEOTIDE SEQUENCE [LARGE SCALE GENOMIC DNA]</scope>
    <source>
        <strain evidence="2 3">DSM 12706</strain>
    </source>
</reference>